<dbReference type="SUPFAM" id="SSF89796">
    <property type="entry name" value="CoA-transferase family III (CaiB/BaiF)"/>
    <property type="match status" value="1"/>
</dbReference>
<dbReference type="GO" id="GO:0003824">
    <property type="term" value="F:catalytic activity"/>
    <property type="evidence" value="ECO:0007669"/>
    <property type="project" value="InterPro"/>
</dbReference>
<dbReference type="EMBL" id="AY125466">
    <property type="protein sequence ID" value="AAM97697.1"/>
    <property type="molecule type" value="Genomic_DNA"/>
</dbReference>
<reference evidence="2" key="1">
    <citation type="journal article" date="2003" name="Appl. Environ. Microbiol.">
        <title>Cloning and expression analysis of the pcbAB-pcbC beta-lactam genes in the marine fungus Kallichroma tethys.</title>
        <authorList>
            <person name="Kim C.F."/>
            <person name="Lee S.K."/>
            <person name="Price J."/>
            <person name="Jack R.W."/>
            <person name="Turner G."/>
            <person name="Kong R.Y."/>
        </authorList>
    </citation>
    <scope>NUCLEOTIDE SEQUENCE</scope>
    <source>
        <strain evidence="2">320</strain>
        <tissue evidence="2">Mycelium</tissue>
    </source>
</reference>
<proteinExistence type="inferred from homology"/>
<dbReference type="InterPro" id="IPR023606">
    <property type="entry name" value="CoA-Trfase_III_dom_1_sf"/>
</dbReference>
<dbReference type="PANTHER" id="PTHR48228:SF5">
    <property type="entry name" value="ALPHA-METHYLACYL-COA RACEMASE"/>
    <property type="match status" value="1"/>
</dbReference>
<sequence length="354" mass="38569">MLLADYGASVLRIDGPPSPRGDVLARHKFSISLDLKDASSREVLLSLVAQADVLIDPFRPEVLERLELSPADVLLKLNPRLIVARLTGFRRDGEYKDMAGHDINYLAVSGVLSMLGRATESPYAPGNMLGDFAGGGMMCAVGILLALVSRQTSGLGQVVENNMVDGSAYLATMPRLTTKMPFWGAPRGQNTLDGGCPWYDTYEAKDRGQYVAVGALEPRFYDALLHGLGLSSADLPSRDNKDDWPSLRAVFASKFKERTRREWELIFGGTGPCVSPVLQQDQLEQRGFDQRLPVSLSQTPGKPIAPEIGGWSGGSIAQGHRGEKVLHQWLGWEKGADYQQSPQGFLTKASKAKL</sequence>
<evidence type="ECO:0000256" key="1">
    <source>
        <dbReference type="ARBA" id="ARBA00008383"/>
    </source>
</evidence>
<dbReference type="InterPro" id="IPR003673">
    <property type="entry name" value="CoA-Trfase_fam_III"/>
</dbReference>
<dbReference type="InterPro" id="IPR044855">
    <property type="entry name" value="CoA-Trfase_III_dom3_sf"/>
</dbReference>
<evidence type="ECO:0008006" key="3">
    <source>
        <dbReference type="Google" id="ProtNLM"/>
    </source>
</evidence>
<comment type="similarity">
    <text evidence="1">Belongs to the CoA-transferase III family.</text>
</comment>
<evidence type="ECO:0000313" key="2">
    <source>
        <dbReference type="EMBL" id="AAM97697.1"/>
    </source>
</evidence>
<dbReference type="PANTHER" id="PTHR48228">
    <property type="entry name" value="SUCCINYL-COA--D-CITRAMALATE COA-TRANSFERASE"/>
    <property type="match status" value="1"/>
</dbReference>
<dbReference type="Pfam" id="PF02515">
    <property type="entry name" value="CoA_transf_3"/>
    <property type="match status" value="1"/>
</dbReference>
<protein>
    <recommendedName>
        <fullName evidence="3">Alpha-methylacyl-CoA racemase</fullName>
    </recommendedName>
</protein>
<dbReference type="AlphaFoldDB" id="Q8NJ71"/>
<organism evidence="2">
    <name type="scientific">Kallichroma tethys</name>
    <dbReference type="NCBI Taxonomy" id="110573"/>
    <lineage>
        <taxon>Eukaryota</taxon>
        <taxon>Fungi</taxon>
        <taxon>Dikarya</taxon>
        <taxon>Ascomycota</taxon>
        <taxon>Pezizomycotina</taxon>
        <taxon>Sordariomycetes</taxon>
        <taxon>Hypocreomycetidae</taxon>
        <taxon>Hypocreales</taxon>
        <taxon>Bionectriaceae</taxon>
        <taxon>Kallichroma</taxon>
    </lineage>
</organism>
<accession>Q8NJ71</accession>
<dbReference type="Gene3D" id="3.30.1540.10">
    <property type="entry name" value="formyl-coa transferase, domain 3"/>
    <property type="match status" value="1"/>
</dbReference>
<name>Q8NJ71_9HYPO</name>
<dbReference type="Gene3D" id="3.40.50.10540">
    <property type="entry name" value="Crotonobetainyl-coa:carnitine coa-transferase, domain 1"/>
    <property type="match status" value="1"/>
</dbReference>
<dbReference type="InterPro" id="IPR050509">
    <property type="entry name" value="CoA-transferase_III"/>
</dbReference>